<dbReference type="KEGG" id="pvw:HU752_011935"/>
<gene>
    <name evidence="2" type="ORF">HU752_011935</name>
</gene>
<reference evidence="2 3" key="1">
    <citation type="journal article" date="2020" name="Microorganisms">
        <title>Reliable Identification of Environmental Pseudomonas Isolates Using the rpoD Gene.</title>
        <authorList>
            <consortium name="The Broad Institute Genome Sequencing Platform"/>
            <person name="Girard L."/>
            <person name="Lood C."/>
            <person name="Rokni-Zadeh H."/>
            <person name="van Noort V."/>
            <person name="Lavigne R."/>
            <person name="De Mot R."/>
        </authorList>
    </citation>
    <scope>NUCLEOTIDE SEQUENCE [LARGE SCALE GENOMIC DNA]</scope>
    <source>
        <strain evidence="2 3">RW8P3</strain>
    </source>
</reference>
<reference evidence="2 3" key="2">
    <citation type="journal article" date="2021" name="Microorganisms">
        <title>The Ever-Expanding Pseudomonas Genus: Description of 43 New Species and Partition of the Pseudomonas putida Group.</title>
        <authorList>
            <person name="Girard L."/>
            <person name="Lood C."/>
            <person name="Hofte M."/>
            <person name="Vandamme P."/>
            <person name="Rokni-Zadeh H."/>
            <person name="van Noort V."/>
            <person name="Lavigne R."/>
            <person name="De Mot R."/>
        </authorList>
    </citation>
    <scope>NUCLEOTIDE SEQUENCE [LARGE SCALE GENOMIC DNA]</scope>
    <source>
        <strain evidence="2 3">RW8P3</strain>
    </source>
</reference>
<dbReference type="RefSeq" id="WP_186680464.1">
    <property type="nucleotide sequence ID" value="NZ_CP077093.1"/>
</dbReference>
<dbReference type="EMBL" id="CP077093">
    <property type="protein sequence ID" value="QXI30601.1"/>
    <property type="molecule type" value="Genomic_DNA"/>
</dbReference>
<feature type="region of interest" description="Disordered" evidence="1">
    <location>
        <begin position="1"/>
        <end position="58"/>
    </location>
</feature>
<evidence type="ECO:0000313" key="2">
    <source>
        <dbReference type="EMBL" id="QXI30601.1"/>
    </source>
</evidence>
<proteinExistence type="predicted"/>
<accession>A0A9E6PRA7</accession>
<evidence type="ECO:0000313" key="3">
    <source>
        <dbReference type="Proteomes" id="UP000634530"/>
    </source>
</evidence>
<organism evidence="2 3">
    <name type="scientific">Pseudomonas vanderleydeniana</name>
    <dbReference type="NCBI Taxonomy" id="2745495"/>
    <lineage>
        <taxon>Bacteria</taxon>
        <taxon>Pseudomonadati</taxon>
        <taxon>Pseudomonadota</taxon>
        <taxon>Gammaproteobacteria</taxon>
        <taxon>Pseudomonadales</taxon>
        <taxon>Pseudomonadaceae</taxon>
        <taxon>Pseudomonas</taxon>
    </lineage>
</organism>
<dbReference type="Proteomes" id="UP000634530">
    <property type="component" value="Chromosome"/>
</dbReference>
<protein>
    <submittedName>
        <fullName evidence="2">Uncharacterized protein</fullName>
    </submittedName>
</protein>
<keyword evidence="3" id="KW-1185">Reference proteome</keyword>
<dbReference type="AlphaFoldDB" id="A0A9E6PRA7"/>
<name>A0A9E6PRA7_9PSED</name>
<evidence type="ECO:0000256" key="1">
    <source>
        <dbReference type="SAM" id="MobiDB-lite"/>
    </source>
</evidence>
<sequence>MNINSSLSPYTYNSSTQKTITPQKKDQEHFSIAPPESTKNRSDQVSISAAAAETSDVMDPPVPVGTIPSWWSEFVIEIIILPDGTSAIGDAKFSSLSSGELDDYFNLLQSHMKALYERNGLIDDDSKYAALNSRSMNEKLHQEFLEGIRNDPKMAEYVSRLGIALS</sequence>
<feature type="compositionally biased region" description="Polar residues" evidence="1">
    <location>
        <begin position="1"/>
        <end position="22"/>
    </location>
</feature>